<evidence type="ECO:0000313" key="2">
    <source>
        <dbReference type="EMBL" id="NKE09519.1"/>
    </source>
</evidence>
<gene>
    <name evidence="2" type="ORF">GTW58_06110</name>
</gene>
<dbReference type="InterPro" id="IPR050266">
    <property type="entry name" value="AB_hydrolase_sf"/>
</dbReference>
<dbReference type="EMBL" id="JAAVUN010000009">
    <property type="protein sequence ID" value="NKE09519.1"/>
    <property type="molecule type" value="Genomic_DNA"/>
</dbReference>
<organism evidence="2 3">
    <name type="scientific">Kocuria subflava</name>
    <dbReference type="NCBI Taxonomy" id="1736139"/>
    <lineage>
        <taxon>Bacteria</taxon>
        <taxon>Bacillati</taxon>
        <taxon>Actinomycetota</taxon>
        <taxon>Actinomycetes</taxon>
        <taxon>Micrococcales</taxon>
        <taxon>Micrococcaceae</taxon>
        <taxon>Kocuria</taxon>
    </lineage>
</organism>
<dbReference type="Gene3D" id="3.40.50.1820">
    <property type="entry name" value="alpha/beta hydrolase"/>
    <property type="match status" value="1"/>
</dbReference>
<dbReference type="Pfam" id="PF12697">
    <property type="entry name" value="Abhydrolase_6"/>
    <property type="match status" value="1"/>
</dbReference>
<sequence>MAVPEIHIVGLGEPTEQGPAAQSARLAAVPLLLVGPSLGTSVTNLWGPVARELAGKARVLGWDLPGHGVTPAATEQFTMAELAQGVVRAMDTVLAGENISETDRSFFYAGCSVGGCVGQQLLVDAPERVLGAVLVTTSQKVGTPEGWRERAELVAQAGTSTQVIGSAKRWFAEGFIARDAHSGAGVSTGLLHDLQDADRQGYAQVCEALAGFDIHGQLSHVVVPVVVVAGGQDVATPPEQLRELAQAIAGAQYVVYYDVAHLPPAEAPERVAQQIATILAAQGTDQRLTPERTEA</sequence>
<keyword evidence="2" id="KW-0378">Hydrolase</keyword>
<protein>
    <submittedName>
        <fullName evidence="2">Alpha/beta fold hydrolase</fullName>
    </submittedName>
</protein>
<accession>A0A846TRQ9</accession>
<name>A0A846TRQ9_9MICC</name>
<dbReference type="RefSeq" id="WP_157980547.1">
    <property type="nucleotide sequence ID" value="NZ_JAAVUN010000009.1"/>
</dbReference>
<dbReference type="AlphaFoldDB" id="A0A846TRQ9"/>
<proteinExistence type="predicted"/>
<feature type="domain" description="AB hydrolase-1" evidence="1">
    <location>
        <begin position="46"/>
        <end position="273"/>
    </location>
</feature>
<dbReference type="InterPro" id="IPR029058">
    <property type="entry name" value="AB_hydrolase_fold"/>
</dbReference>
<evidence type="ECO:0000259" key="1">
    <source>
        <dbReference type="Pfam" id="PF12697"/>
    </source>
</evidence>
<dbReference type="PRINTS" id="PR00111">
    <property type="entry name" value="ABHYDROLASE"/>
</dbReference>
<evidence type="ECO:0000313" key="3">
    <source>
        <dbReference type="Proteomes" id="UP000521379"/>
    </source>
</evidence>
<keyword evidence="3" id="KW-1185">Reference proteome</keyword>
<dbReference type="Proteomes" id="UP000521379">
    <property type="component" value="Unassembled WGS sequence"/>
</dbReference>
<dbReference type="SUPFAM" id="SSF53474">
    <property type="entry name" value="alpha/beta-Hydrolases"/>
    <property type="match status" value="1"/>
</dbReference>
<dbReference type="PANTHER" id="PTHR43798">
    <property type="entry name" value="MONOACYLGLYCEROL LIPASE"/>
    <property type="match status" value="1"/>
</dbReference>
<dbReference type="GO" id="GO:0016787">
    <property type="term" value="F:hydrolase activity"/>
    <property type="evidence" value="ECO:0007669"/>
    <property type="project" value="UniProtKB-KW"/>
</dbReference>
<comment type="caution">
    <text evidence="2">The sequence shown here is derived from an EMBL/GenBank/DDBJ whole genome shotgun (WGS) entry which is preliminary data.</text>
</comment>
<reference evidence="2 3" key="1">
    <citation type="submission" date="2020-02" db="EMBL/GenBank/DDBJ databases">
        <authorList>
            <person name="Sun Q."/>
        </authorList>
    </citation>
    <scope>NUCLEOTIDE SEQUENCE [LARGE SCALE GENOMIC DNA]</scope>
    <source>
        <strain evidence="2 3">YIM 13062</strain>
    </source>
</reference>
<dbReference type="InterPro" id="IPR000073">
    <property type="entry name" value="AB_hydrolase_1"/>
</dbReference>